<name>A0AAQ3KSE3_9LILI</name>
<keyword evidence="5" id="KW-0804">Transcription</keyword>
<feature type="domain" description="BZIP" evidence="9">
    <location>
        <begin position="136"/>
        <end position="199"/>
    </location>
</feature>
<feature type="compositionally biased region" description="Polar residues" evidence="8">
    <location>
        <begin position="436"/>
        <end position="446"/>
    </location>
</feature>
<feature type="compositionally biased region" description="Polar residues" evidence="8">
    <location>
        <begin position="1"/>
        <end position="19"/>
    </location>
</feature>
<dbReference type="InterPro" id="IPR046347">
    <property type="entry name" value="bZIP_sf"/>
</dbReference>
<dbReference type="SUPFAM" id="SSF57959">
    <property type="entry name" value="Leucine zipper domain"/>
    <property type="match status" value="1"/>
</dbReference>
<evidence type="ECO:0000256" key="2">
    <source>
        <dbReference type="ARBA" id="ARBA00007163"/>
    </source>
</evidence>
<dbReference type="AlphaFoldDB" id="A0AAQ3KSE3"/>
<reference evidence="10 11" key="1">
    <citation type="submission" date="2023-10" db="EMBL/GenBank/DDBJ databases">
        <title>Chromosome-scale genome assembly provides insights into flower coloration mechanisms of Canna indica.</title>
        <authorList>
            <person name="Li C."/>
        </authorList>
    </citation>
    <scope>NUCLEOTIDE SEQUENCE [LARGE SCALE GENOMIC DNA]</scope>
    <source>
        <tissue evidence="10">Flower</tissue>
    </source>
</reference>
<comment type="similarity">
    <text evidence="2">Belongs to the bZIP family.</text>
</comment>
<feature type="region of interest" description="Disordered" evidence="8">
    <location>
        <begin position="41"/>
        <end position="80"/>
    </location>
</feature>
<evidence type="ECO:0000256" key="6">
    <source>
        <dbReference type="ARBA" id="ARBA00023242"/>
    </source>
</evidence>
<evidence type="ECO:0000256" key="3">
    <source>
        <dbReference type="ARBA" id="ARBA00023015"/>
    </source>
</evidence>
<feature type="region of interest" description="Disordered" evidence="8">
    <location>
        <begin position="395"/>
        <end position="446"/>
    </location>
</feature>
<comment type="subcellular location">
    <subcellularLocation>
        <location evidence="1">Nucleus</location>
    </subcellularLocation>
</comment>
<dbReference type="Pfam" id="PF00170">
    <property type="entry name" value="bZIP_1"/>
    <property type="match status" value="1"/>
</dbReference>
<feature type="coiled-coil region" evidence="7">
    <location>
        <begin position="161"/>
        <end position="209"/>
    </location>
</feature>
<dbReference type="CDD" id="cd14702">
    <property type="entry name" value="bZIP_plant_GBF1"/>
    <property type="match status" value="1"/>
</dbReference>
<feature type="compositionally biased region" description="Basic and acidic residues" evidence="8">
    <location>
        <begin position="60"/>
        <end position="78"/>
    </location>
</feature>
<organism evidence="10 11">
    <name type="scientific">Canna indica</name>
    <name type="common">Indian-shot</name>
    <dbReference type="NCBI Taxonomy" id="4628"/>
    <lineage>
        <taxon>Eukaryota</taxon>
        <taxon>Viridiplantae</taxon>
        <taxon>Streptophyta</taxon>
        <taxon>Embryophyta</taxon>
        <taxon>Tracheophyta</taxon>
        <taxon>Spermatophyta</taxon>
        <taxon>Magnoliopsida</taxon>
        <taxon>Liliopsida</taxon>
        <taxon>Zingiberales</taxon>
        <taxon>Cannaceae</taxon>
        <taxon>Canna</taxon>
    </lineage>
</organism>
<dbReference type="GO" id="GO:0043565">
    <property type="term" value="F:sequence-specific DNA binding"/>
    <property type="evidence" value="ECO:0007669"/>
    <property type="project" value="InterPro"/>
</dbReference>
<feature type="region of interest" description="Disordered" evidence="8">
    <location>
        <begin position="1"/>
        <end position="26"/>
    </location>
</feature>
<evidence type="ECO:0000256" key="7">
    <source>
        <dbReference type="SAM" id="Coils"/>
    </source>
</evidence>
<evidence type="ECO:0000256" key="1">
    <source>
        <dbReference type="ARBA" id="ARBA00004123"/>
    </source>
</evidence>
<dbReference type="SMART" id="SM00338">
    <property type="entry name" value="BRLZ"/>
    <property type="match status" value="1"/>
</dbReference>
<keyword evidence="4" id="KW-0238">DNA-binding</keyword>
<dbReference type="InterPro" id="IPR044827">
    <property type="entry name" value="GBF-like"/>
</dbReference>
<evidence type="ECO:0000256" key="4">
    <source>
        <dbReference type="ARBA" id="ARBA00023125"/>
    </source>
</evidence>
<gene>
    <name evidence="10" type="ORF">Cni_G19993</name>
</gene>
<keyword evidence="6" id="KW-0539">Nucleus</keyword>
<feature type="region of interest" description="Disordered" evidence="8">
    <location>
        <begin position="112"/>
        <end position="133"/>
    </location>
</feature>
<dbReference type="PANTHER" id="PTHR45967">
    <property type="entry name" value="G-BOX-BINDING FACTOR 3-RELATED"/>
    <property type="match status" value="1"/>
</dbReference>
<dbReference type="InterPro" id="IPR004827">
    <property type="entry name" value="bZIP"/>
</dbReference>
<dbReference type="GO" id="GO:0005634">
    <property type="term" value="C:nucleus"/>
    <property type="evidence" value="ECO:0007669"/>
    <property type="project" value="UniProtKB-SubCell"/>
</dbReference>
<protein>
    <recommendedName>
        <fullName evidence="9">BZIP domain-containing protein</fullName>
    </recommendedName>
</protein>
<proteinExistence type="inferred from homology"/>
<evidence type="ECO:0000256" key="8">
    <source>
        <dbReference type="SAM" id="MobiDB-lite"/>
    </source>
</evidence>
<keyword evidence="3" id="KW-0805">Transcription regulation</keyword>
<dbReference type="InterPro" id="IPR045314">
    <property type="entry name" value="bZIP_plant_GBF1"/>
</dbReference>
<dbReference type="PANTHER" id="PTHR45967:SF28">
    <property type="entry name" value="BASIC-LEUCINE ZIPPER (BZIP) TRANSCRIPTION FACTOR FAMILY PROTEIN"/>
    <property type="match status" value="1"/>
</dbReference>
<keyword evidence="7" id="KW-0175">Coiled coil</keyword>
<keyword evidence="11" id="KW-1185">Reference proteome</keyword>
<dbReference type="GO" id="GO:0003700">
    <property type="term" value="F:DNA-binding transcription factor activity"/>
    <property type="evidence" value="ECO:0007669"/>
    <property type="project" value="InterPro"/>
</dbReference>
<accession>A0AAQ3KSE3</accession>
<feature type="compositionally biased region" description="Low complexity" evidence="8">
    <location>
        <begin position="41"/>
        <end position="53"/>
    </location>
</feature>
<evidence type="ECO:0000313" key="11">
    <source>
        <dbReference type="Proteomes" id="UP001327560"/>
    </source>
</evidence>
<dbReference type="PROSITE" id="PS50217">
    <property type="entry name" value="BZIP"/>
    <property type="match status" value="1"/>
</dbReference>
<sequence>MASASLPQSQTSSPREQSGTEGGMVDLELAAARALADLAVSAATGSESAGSGSRSRKRNKSESSSRAEERSFHGREDTCSTSGCGGAYAAIDNMVGDRTDIKQSSEMIIPKSEVPSKQSSCRGARMKQNLTEDEKEERRLRRILANRESARQTIRRRQALWEELRRKVADLSSENENMKMEKDVAMKEYLSLKDTNEQLKEQIAKTMRSDVEINVDNPNAEVESPTSSTTMSHFIIYGKSPANPCMYPSWPIISGTSAFFEQGNPSDVSRSLPTYYMSPCAWYYPFHHEVSGSTHYSHAIKNKDAEHISSKLSLMQSYKELEIAERASLPDSDEKENIVLGHAQAETKAGARGASRCTYMDEQVLKPTPEMSIRMESFSTTGSSSDDKSILLQDKVLPEKQQGACTRPPDKLSGMATAAAAAEARKRRKELTKLKQSQGRQTGMPS</sequence>
<dbReference type="EMBL" id="CP136895">
    <property type="protein sequence ID" value="WOL11231.1"/>
    <property type="molecule type" value="Genomic_DNA"/>
</dbReference>
<dbReference type="Proteomes" id="UP001327560">
    <property type="component" value="Chromosome 6"/>
</dbReference>
<evidence type="ECO:0000256" key="5">
    <source>
        <dbReference type="ARBA" id="ARBA00023163"/>
    </source>
</evidence>
<evidence type="ECO:0000313" key="10">
    <source>
        <dbReference type="EMBL" id="WOL11231.1"/>
    </source>
</evidence>
<evidence type="ECO:0000259" key="9">
    <source>
        <dbReference type="PROSITE" id="PS50217"/>
    </source>
</evidence>